<reference evidence="2" key="1">
    <citation type="submission" date="2022-11" db="UniProtKB">
        <authorList>
            <consortium name="WormBaseParasite"/>
        </authorList>
    </citation>
    <scope>IDENTIFICATION</scope>
</reference>
<sequence>MEQVILSVEFNNGHLNVWQESRHGYNRFYVTPLSILETDSIKCVKDTYANVERFAVTFNIKLWDLKAAEKVKTALDQKNIVAKISDILPLPMFKLRLGIGNGLSEKISVPNEWRSNQDQPNSMAFEIYIKDEELCQQMANDAKLNSESFLARTKLFLEFKIAVGQSNYQNLNISGSTFAKSKFFNLLENAYADKNEIFDAIKGPTIYSNSLTENEWNFVFWGDIFERPDIQADYFNHVIKYNESEGLFKFNETKDYEYINKYPLEKGHQVGYYFKGFGLKNCEIFKESINKESIKKFLQQDNINVEWSGTKFIPKNFEIFRLNLKSLKSSSGILFKRFLTTTESTQKIEIRSEAQNPIIIPPSIGCGTYQNNNNRTHESEKEKYENEVKAFIINYGKNAPIPRGLFIKINDLQQQLKNITKEVEAKISNVETRLTDWNFKQIQKMNQNFLSINQGEIENMILINFLKT</sequence>
<dbReference type="WBParaSite" id="ES5_v2.g15361.t1">
    <property type="protein sequence ID" value="ES5_v2.g15361.t1"/>
    <property type="gene ID" value="ES5_v2.g15361"/>
</dbReference>
<protein>
    <submittedName>
        <fullName evidence="2">Uncharacterized protein</fullName>
    </submittedName>
</protein>
<evidence type="ECO:0000313" key="1">
    <source>
        <dbReference type="Proteomes" id="UP000887579"/>
    </source>
</evidence>
<dbReference type="Proteomes" id="UP000887579">
    <property type="component" value="Unplaced"/>
</dbReference>
<accession>A0AC34FEW8</accession>
<name>A0AC34FEW8_9BILA</name>
<organism evidence="1 2">
    <name type="scientific">Panagrolaimus sp. ES5</name>
    <dbReference type="NCBI Taxonomy" id="591445"/>
    <lineage>
        <taxon>Eukaryota</taxon>
        <taxon>Metazoa</taxon>
        <taxon>Ecdysozoa</taxon>
        <taxon>Nematoda</taxon>
        <taxon>Chromadorea</taxon>
        <taxon>Rhabditida</taxon>
        <taxon>Tylenchina</taxon>
        <taxon>Panagrolaimomorpha</taxon>
        <taxon>Panagrolaimoidea</taxon>
        <taxon>Panagrolaimidae</taxon>
        <taxon>Panagrolaimus</taxon>
    </lineage>
</organism>
<evidence type="ECO:0000313" key="2">
    <source>
        <dbReference type="WBParaSite" id="ES5_v2.g15361.t1"/>
    </source>
</evidence>
<proteinExistence type="predicted"/>